<evidence type="ECO:0000313" key="6">
    <source>
        <dbReference type="Proteomes" id="UP001217485"/>
    </source>
</evidence>
<feature type="domain" description="Teneurin-like YD-shell" evidence="4">
    <location>
        <begin position="599"/>
        <end position="722"/>
    </location>
</feature>
<reference evidence="5 6" key="1">
    <citation type="submission" date="2023-01" db="EMBL/GenBank/DDBJ databases">
        <title>Minimal conservation of predation-associated metabolite biosynthetic gene clusters underscores biosynthetic potential of Myxococcota including descriptions for ten novel species: Archangium lansinium sp. nov., Myxococcus landrumus sp. nov., Nannocystis bai.</title>
        <authorList>
            <person name="Ahearne A."/>
            <person name="Stevens C."/>
            <person name="Dowd S."/>
        </authorList>
    </citation>
    <scope>NUCLEOTIDE SEQUENCE [LARGE SCALE GENOMIC DNA]</scope>
    <source>
        <strain evidence="5 6">WIWO2</strain>
    </source>
</reference>
<dbReference type="Proteomes" id="UP001217485">
    <property type="component" value="Unassembled WGS sequence"/>
</dbReference>
<evidence type="ECO:0000313" key="5">
    <source>
        <dbReference type="EMBL" id="MDC0677392.1"/>
    </source>
</evidence>
<evidence type="ECO:0000259" key="3">
    <source>
        <dbReference type="Pfam" id="PF20148"/>
    </source>
</evidence>
<feature type="compositionally biased region" description="Gly residues" evidence="2">
    <location>
        <begin position="31"/>
        <end position="85"/>
    </location>
</feature>
<dbReference type="InterPro" id="IPR022385">
    <property type="entry name" value="Rhs_assc_core"/>
</dbReference>
<dbReference type="Pfam" id="PF20148">
    <property type="entry name" value="DUF6531"/>
    <property type="match status" value="1"/>
</dbReference>
<accession>A0ABT5BWM8</accession>
<feature type="compositionally biased region" description="Polar residues" evidence="2">
    <location>
        <begin position="1275"/>
        <end position="1289"/>
    </location>
</feature>
<sequence length="1328" mass="144449">MARTAPFPNAAVIPGMNPGVFILGGGGGGGGGNGRNGNGRGDGQGGDGKNGGNGARGGGKDAGSCGPGSGGGCPNPTHGGGGGTHAGDPVDPITGRVYTVAVVDLALPGVVPLVIKRSYSSALIEEDCGLGFGWTHSLAWQIEERRRGLRVLEPHAAATELSRKLDDGESARLPCGVLTRYPWGYALAAEGLAYLFAEPRGSRWLLSRIVDIHDNAIALAYDGGRLAQVIDSVGRVVRVRRHGDGRIAAFEVKNAFAHGRWETRRRYAFDARGDLVAAEDAAGHAHRFAYDEDHRLVRREEPGGLVAELRYKGGRCSEAWCHREGNDALDDGLPTALSDGSRAKGFLHVKVDHHDGALTEVITSRAIRRVDGNAFGKLDRMVWGAGGGVHMFGYDDAGALCAYQDALGQVFRWERDAEGRVLAEVDPAANRTAYEHDARGLVSAMTDALGGGARYERDARGDVVAVYDDMGFVVGFAYDMRGLLVGATLPNGGETRMEYDALANRIRVIEPDGAERRIRYDFLGRVMGFIDERGHETRFAYDACGRLAAVFGPSGAVTRYDFDVDGNLGRISDADGRTTTLRWGGFHVVTELERPDGSKVRYRYDREQDLVRIVNEAGEEHRIERDAEGRITGERTFDGRAIRYRLDLLGRIVRRQSGSESVDLEYDPLGRLVRRSTADGREDVFEYDPLGRIERAVSGDIECEYTYDRRGRVTAEVTRRGAQVLAAFAWTYDAMGKATSVRGPGGEMSVQRDVRGRPVAVQIGGESAPLRLAYDARGFEVERLLPGGGAIATEVNAEGWMERQRVLGMPTAPRVGPGEPAWVGPLPSRETWRRTYAWSPAGLLRTDEDLGGKVGELLRDANGRVVERRKAGSVAERFRFTAAGEMERAGERRTYAPGGRLTARTAGQETVHYEYSERGDVVRKRVSELDGQGEVRRELAWTYDWSGDGRLMAARTPEGLTISFAYDAFGRRIEKRVARVGQVESVTRYAWRGDVMVHERSERARDGEAPVVEERSYVTLPESVLPLAQRDGAAGAPRYFVHGVNGSPEALFEGDGSVATELDAGLYGDLPAEQARITPLRLPGQYADEETGLHYNGHRYYDPETGEYLSPEPIGIEGSLKAYTYADGRPSDLIDLDGLRPCVTTIMRRDRTVVTGMSGNANALHPAVLAALPPSNARGTGSRVNPEHCAEPAALSAHLSDWEQRNQPRTCRPGDPKWRQNLRAAMNEIEREGGISSHQGDVPRASCPNCSQAIPRLYALAGMMPPTGVIAPGFDNSQGKGPTSPTTIPSAEFNMRANQRPRGDVPGVDNLGTWRLDPQRGWQRRART</sequence>
<dbReference type="Pfam" id="PF14431">
    <property type="entry name" value="YwqJ-deaminase"/>
    <property type="match status" value="1"/>
</dbReference>
<dbReference type="InterPro" id="IPR056823">
    <property type="entry name" value="TEN-like_YD-shell"/>
</dbReference>
<feature type="domain" description="Teneurin-like YD-shell" evidence="4">
    <location>
        <begin position="860"/>
        <end position="1112"/>
    </location>
</feature>
<feature type="region of interest" description="Disordered" evidence="2">
    <location>
        <begin position="31"/>
        <end position="88"/>
    </location>
</feature>
<name>A0ABT5BWM8_9BACT</name>
<proteinExistence type="predicted"/>
<dbReference type="PANTHER" id="PTHR32305">
    <property type="match status" value="1"/>
</dbReference>
<dbReference type="EMBL" id="JAQNDK010000001">
    <property type="protein sequence ID" value="MDC0677392.1"/>
    <property type="molecule type" value="Genomic_DNA"/>
</dbReference>
<dbReference type="NCBIfam" id="TIGR01643">
    <property type="entry name" value="YD_repeat_2x"/>
    <property type="match status" value="9"/>
</dbReference>
<evidence type="ECO:0000256" key="1">
    <source>
        <dbReference type="ARBA" id="ARBA00022737"/>
    </source>
</evidence>
<dbReference type="InterPro" id="IPR025968">
    <property type="entry name" value="YwqJ_deaminase"/>
</dbReference>
<dbReference type="PANTHER" id="PTHR32305:SF15">
    <property type="entry name" value="PROTEIN RHSA-RELATED"/>
    <property type="match status" value="1"/>
</dbReference>
<dbReference type="SUPFAM" id="SSF63829">
    <property type="entry name" value="Calcium-dependent phosphotriesterase"/>
    <property type="match status" value="1"/>
</dbReference>
<dbReference type="InterPro" id="IPR045351">
    <property type="entry name" value="DUF6531"/>
</dbReference>
<dbReference type="InterPro" id="IPR031325">
    <property type="entry name" value="RHS_repeat"/>
</dbReference>
<dbReference type="Pfam" id="PF25023">
    <property type="entry name" value="TEN_YD-shell"/>
    <property type="match status" value="2"/>
</dbReference>
<evidence type="ECO:0000259" key="4">
    <source>
        <dbReference type="Pfam" id="PF25023"/>
    </source>
</evidence>
<dbReference type="InterPro" id="IPR050708">
    <property type="entry name" value="T6SS_VgrG/RHS"/>
</dbReference>
<dbReference type="Gene3D" id="2.180.10.10">
    <property type="entry name" value="RHS repeat-associated core"/>
    <property type="match status" value="3"/>
</dbReference>
<evidence type="ECO:0000256" key="2">
    <source>
        <dbReference type="SAM" id="MobiDB-lite"/>
    </source>
</evidence>
<dbReference type="NCBIfam" id="TIGR03696">
    <property type="entry name" value="Rhs_assc_core"/>
    <property type="match status" value="1"/>
</dbReference>
<protein>
    <submittedName>
        <fullName evidence="5">DUF6531 domain-containing protein</fullName>
    </submittedName>
</protein>
<keyword evidence="6" id="KW-1185">Reference proteome</keyword>
<keyword evidence="1" id="KW-0677">Repeat</keyword>
<comment type="caution">
    <text evidence="5">The sequence shown here is derived from an EMBL/GenBank/DDBJ whole genome shotgun (WGS) entry which is preliminary data.</text>
</comment>
<dbReference type="RefSeq" id="WP_272094153.1">
    <property type="nucleotide sequence ID" value="NZ_JAQNDK010000001.1"/>
</dbReference>
<organism evidence="5 6">
    <name type="scientific">Sorangium atrum</name>
    <dbReference type="NCBI Taxonomy" id="2995308"/>
    <lineage>
        <taxon>Bacteria</taxon>
        <taxon>Pseudomonadati</taxon>
        <taxon>Myxococcota</taxon>
        <taxon>Polyangia</taxon>
        <taxon>Polyangiales</taxon>
        <taxon>Polyangiaceae</taxon>
        <taxon>Sorangium</taxon>
    </lineage>
</organism>
<dbReference type="Pfam" id="PF05593">
    <property type="entry name" value="RHS_repeat"/>
    <property type="match status" value="2"/>
</dbReference>
<gene>
    <name evidence="5" type="ORF">POL72_06525</name>
</gene>
<feature type="region of interest" description="Disordered" evidence="2">
    <location>
        <begin position="1275"/>
        <end position="1328"/>
    </location>
</feature>
<dbReference type="InterPro" id="IPR006530">
    <property type="entry name" value="YD"/>
</dbReference>
<feature type="domain" description="DUF6531" evidence="3">
    <location>
        <begin position="87"/>
        <end position="154"/>
    </location>
</feature>